<evidence type="ECO:0000313" key="2">
    <source>
        <dbReference type="EMBL" id="KAJ0985583.1"/>
    </source>
</evidence>
<reference evidence="2" key="1">
    <citation type="submission" date="2021-03" db="EMBL/GenBank/DDBJ databases">
        <authorList>
            <person name="Li Z."/>
            <person name="Yang C."/>
        </authorList>
    </citation>
    <scope>NUCLEOTIDE SEQUENCE</scope>
    <source>
        <strain evidence="2">Dzin_1.0</strain>
        <tissue evidence="2">Leaf</tissue>
    </source>
</reference>
<feature type="region of interest" description="Disordered" evidence="1">
    <location>
        <begin position="153"/>
        <end position="187"/>
    </location>
</feature>
<evidence type="ECO:0000313" key="3">
    <source>
        <dbReference type="Proteomes" id="UP001085076"/>
    </source>
</evidence>
<dbReference type="EMBL" id="JAGGNH010000001">
    <property type="protein sequence ID" value="KAJ0985583.1"/>
    <property type="molecule type" value="Genomic_DNA"/>
</dbReference>
<name>A0A9D5D7I2_9LILI</name>
<dbReference type="PANTHER" id="PTHR33675">
    <property type="entry name" value="NUCLEAR RECEPTOR FAMILY 2 GROUP C PROTEIN"/>
    <property type="match status" value="1"/>
</dbReference>
<proteinExistence type="predicted"/>
<sequence length="187" mass="20733">MSLTGRCTPPSEVLQIRYRSSTPRPCTIRSSPTRPASVTLLEKLYQWILRQHEEGLRVSVADIVAHLQNEINCGGEDITSPKIPSQHQQLQTAPHNTNACTQMASCFIGQEAGSVARTNNLSHQAKSTIFSKALYGPIHRSLQTYVHSQGGEYYPNDLAPTPNGTRNHEANSLGQIRETNDNSMDMY</sequence>
<protein>
    <submittedName>
        <fullName evidence="2">Uncharacterized protein</fullName>
    </submittedName>
</protein>
<organism evidence="2 3">
    <name type="scientific">Dioscorea zingiberensis</name>
    <dbReference type="NCBI Taxonomy" id="325984"/>
    <lineage>
        <taxon>Eukaryota</taxon>
        <taxon>Viridiplantae</taxon>
        <taxon>Streptophyta</taxon>
        <taxon>Embryophyta</taxon>
        <taxon>Tracheophyta</taxon>
        <taxon>Spermatophyta</taxon>
        <taxon>Magnoliopsida</taxon>
        <taxon>Liliopsida</taxon>
        <taxon>Dioscoreales</taxon>
        <taxon>Dioscoreaceae</taxon>
        <taxon>Dioscorea</taxon>
    </lineage>
</organism>
<feature type="compositionally biased region" description="Polar residues" evidence="1">
    <location>
        <begin position="162"/>
        <end position="174"/>
    </location>
</feature>
<reference evidence="2" key="2">
    <citation type="journal article" date="2022" name="Hortic Res">
        <title>The genome of Dioscorea zingiberensis sheds light on the biosynthesis, origin and evolution of the medicinally important diosgenin saponins.</title>
        <authorList>
            <person name="Li Y."/>
            <person name="Tan C."/>
            <person name="Li Z."/>
            <person name="Guo J."/>
            <person name="Li S."/>
            <person name="Chen X."/>
            <person name="Wang C."/>
            <person name="Dai X."/>
            <person name="Yang H."/>
            <person name="Song W."/>
            <person name="Hou L."/>
            <person name="Xu J."/>
            <person name="Tong Z."/>
            <person name="Xu A."/>
            <person name="Yuan X."/>
            <person name="Wang W."/>
            <person name="Yang Q."/>
            <person name="Chen L."/>
            <person name="Sun Z."/>
            <person name="Wang K."/>
            <person name="Pan B."/>
            <person name="Chen J."/>
            <person name="Bao Y."/>
            <person name="Liu F."/>
            <person name="Qi X."/>
            <person name="Gang D.R."/>
            <person name="Wen J."/>
            <person name="Li J."/>
        </authorList>
    </citation>
    <scope>NUCLEOTIDE SEQUENCE</scope>
    <source>
        <strain evidence="2">Dzin_1.0</strain>
    </source>
</reference>
<dbReference type="Proteomes" id="UP001085076">
    <property type="component" value="Miscellaneous, Linkage group lg01"/>
</dbReference>
<dbReference type="OrthoDB" id="755598at2759"/>
<accession>A0A9D5D7I2</accession>
<comment type="caution">
    <text evidence="2">The sequence shown here is derived from an EMBL/GenBank/DDBJ whole genome shotgun (WGS) entry which is preliminary data.</text>
</comment>
<evidence type="ECO:0000256" key="1">
    <source>
        <dbReference type="SAM" id="MobiDB-lite"/>
    </source>
</evidence>
<keyword evidence="3" id="KW-1185">Reference proteome</keyword>
<dbReference type="AlphaFoldDB" id="A0A9D5D7I2"/>
<gene>
    <name evidence="2" type="ORF">J5N97_003939</name>
</gene>
<dbReference type="PANTHER" id="PTHR33675:SF1">
    <property type="entry name" value="HOLOCARBOXYLASE SYNTHETASE"/>
    <property type="match status" value="1"/>
</dbReference>